<dbReference type="PANTHER" id="PTHR30298">
    <property type="entry name" value="H REPEAT-ASSOCIATED PREDICTED TRANSPOSASE"/>
    <property type="match status" value="1"/>
</dbReference>
<organism evidence="5 9">
    <name type="scientific">Martelella mediterranea DSM 17316</name>
    <dbReference type="NCBI Taxonomy" id="1122214"/>
    <lineage>
        <taxon>Bacteria</taxon>
        <taxon>Pseudomonadati</taxon>
        <taxon>Pseudomonadota</taxon>
        <taxon>Alphaproteobacteria</taxon>
        <taxon>Hyphomicrobiales</taxon>
        <taxon>Aurantimonadaceae</taxon>
        <taxon>Martelella</taxon>
    </lineage>
</organism>
<evidence type="ECO:0000313" key="5">
    <source>
        <dbReference type="EMBL" id="AQZ51804.1"/>
    </source>
</evidence>
<dbReference type="KEGG" id="mmed:Mame_02477"/>
<dbReference type="KEGG" id="mmed:Mame_05136"/>
<evidence type="ECO:0000259" key="2">
    <source>
        <dbReference type="Pfam" id="PF13808"/>
    </source>
</evidence>
<dbReference type="NCBIfam" id="NF033564">
    <property type="entry name" value="transpos_ISAs1"/>
    <property type="match status" value="1"/>
</dbReference>
<dbReference type="KEGG" id="mmed:Mame_00733"/>
<dbReference type="EMBL" id="CP020330">
    <property type="protein sequence ID" value="AQZ51804.1"/>
    <property type="molecule type" value="Genomic_DNA"/>
</dbReference>
<dbReference type="EMBL" id="CP020333">
    <property type="protein sequence ID" value="AQZ54428.1"/>
    <property type="molecule type" value="Genomic_DNA"/>
</dbReference>
<dbReference type="Pfam" id="PF01609">
    <property type="entry name" value="DDE_Tnp_1"/>
    <property type="match status" value="1"/>
</dbReference>
<dbReference type="EMBL" id="CP020330">
    <property type="protein sequence ID" value="AQZ50109.1"/>
    <property type="molecule type" value="Genomic_DNA"/>
</dbReference>
<dbReference type="GO" id="GO:0004803">
    <property type="term" value="F:transposase activity"/>
    <property type="evidence" value="ECO:0007669"/>
    <property type="project" value="InterPro"/>
</dbReference>
<dbReference type="InterPro" id="IPR002559">
    <property type="entry name" value="Transposase_11"/>
</dbReference>
<dbReference type="RefSeq" id="WP_079920686.1">
    <property type="nucleotide sequence ID" value="NZ_CP020330.1"/>
</dbReference>
<dbReference type="STRING" id="1122214.Mame_00733"/>
<dbReference type="Pfam" id="PF13808">
    <property type="entry name" value="DDE_Tnp_1_assoc"/>
    <property type="match status" value="1"/>
</dbReference>
<dbReference type="EMBL" id="CP020330">
    <property type="protein sequence ID" value="AQZ52318.1"/>
    <property type="molecule type" value="Genomic_DNA"/>
</dbReference>
<dbReference type="AlphaFoldDB" id="A0A1U9Z2B3"/>
<dbReference type="eggNOG" id="COG5433">
    <property type="taxonomic scope" value="Bacteria"/>
</dbReference>
<evidence type="ECO:0000313" key="9">
    <source>
        <dbReference type="Proteomes" id="UP000191135"/>
    </source>
</evidence>
<feature type="domain" description="Transposase IS4-like" evidence="1">
    <location>
        <begin position="100"/>
        <end position="326"/>
    </location>
</feature>
<dbReference type="EMBL" id="CP020330">
    <property type="protein sequence ID" value="AQZ51510.1"/>
    <property type="molecule type" value="Genomic_DNA"/>
</dbReference>
<dbReference type="GO" id="GO:0003677">
    <property type="term" value="F:DNA binding"/>
    <property type="evidence" value="ECO:0007669"/>
    <property type="project" value="InterPro"/>
</dbReference>
<dbReference type="Proteomes" id="UP000191135">
    <property type="component" value="Chromosome"/>
</dbReference>
<evidence type="ECO:0000313" key="8">
    <source>
        <dbReference type="EMBL" id="AQZ54428.1"/>
    </source>
</evidence>
<keyword evidence="8" id="KW-0614">Plasmid</keyword>
<geneLocation type="plasmid" evidence="9">
    <name>pmm170</name>
</geneLocation>
<gene>
    <name evidence="3" type="ORF">Mame_00733</name>
    <name evidence="4" type="ORF">Mame_02173</name>
    <name evidence="5" type="ORF">Mame_02477</name>
    <name evidence="6" type="ORF">Mame_02997</name>
    <name evidence="7" type="ORF">Mame_04013</name>
    <name evidence="8" type="ORF">Mame_05136</name>
</gene>
<dbReference type="KEGG" id="mmed:Mame_04013"/>
<dbReference type="InterPro" id="IPR051698">
    <property type="entry name" value="Transposase_11-like"/>
</dbReference>
<reference evidence="5 9" key="1">
    <citation type="submission" date="2017-03" db="EMBL/GenBank/DDBJ databases">
        <title>Foreign affairs: Plasmid Transfer between Roseobacters and Rhizobia.</title>
        <authorList>
            <person name="Bartling P."/>
            <person name="Bunk B."/>
            <person name="Overmann J."/>
            <person name="Brinkmann H."/>
            <person name="Petersen J."/>
        </authorList>
    </citation>
    <scope>NUCLEOTIDE SEQUENCE [LARGE SCALE GENOMIC DNA]</scope>
    <source>
        <strain evidence="5 9">MACL11</strain>
        <plasmid evidence="9">Plasmid pmm170</plasmid>
        <plasmid evidence="8">pMM170</plasmid>
    </source>
</reference>
<evidence type="ECO:0000259" key="1">
    <source>
        <dbReference type="Pfam" id="PF01609"/>
    </source>
</evidence>
<evidence type="ECO:0000313" key="3">
    <source>
        <dbReference type="EMBL" id="AQZ50109.1"/>
    </source>
</evidence>
<dbReference type="EMBL" id="CP020330">
    <property type="protein sequence ID" value="AQZ53313.1"/>
    <property type="molecule type" value="Genomic_DNA"/>
</dbReference>
<dbReference type="GO" id="GO:0006313">
    <property type="term" value="P:DNA transposition"/>
    <property type="evidence" value="ECO:0007669"/>
    <property type="project" value="InterPro"/>
</dbReference>
<evidence type="ECO:0000313" key="4">
    <source>
        <dbReference type="EMBL" id="AQZ51510.1"/>
    </source>
</evidence>
<dbReference type="PANTHER" id="PTHR30298:SF0">
    <property type="entry name" value="PROTEIN YBFL-RELATED"/>
    <property type="match status" value="1"/>
</dbReference>
<dbReference type="InterPro" id="IPR047647">
    <property type="entry name" value="ISAs1_transpos"/>
</dbReference>
<dbReference type="Proteomes" id="UP000191135">
    <property type="component" value="Plasmid pMM170"/>
</dbReference>
<sequence>MDGFASLFGSVPDPRAANVRYSLNSVLFIALAAVLCGAETCQDMADFGVSKHKLLKEIVPLPYGTPSHDVFSNVFRHIDPEAFETVFARFAQAFAKSISGVIAIDGKAVRGAYKRGDKASPLHLVNIWAADQRMVIGQQLAPGRSEVKGVLQALSCLSLDGCIVTADALHCRADTASAILKTGADYALALKGNQPGLLNRAIALLEKESNPDRAEKADGKAHDRTETRRAVIVKAEGMDFPGVKAIARLESIRVEPDGRQTRHIRHFLLSRSVSATAFLDIARAHWTIENQLHWVLDVAFCEDAARNRKDHGPRNLSILRKLALNIIRHHPDKASIRRKMKKAGWDDTFLISMIAHMR</sequence>
<dbReference type="KEGG" id="mmed:Mame_02997"/>
<protein>
    <submittedName>
        <fullName evidence="5">Transposase</fullName>
    </submittedName>
</protein>
<accession>A0A1U9Z2B3</accession>
<dbReference type="KEGG" id="mmed:Mame_02173"/>
<evidence type="ECO:0000313" key="7">
    <source>
        <dbReference type="EMBL" id="AQZ53313.1"/>
    </source>
</evidence>
<keyword evidence="9" id="KW-1185">Reference proteome</keyword>
<name>A0A1U9Z2B3_9HYPH</name>
<dbReference type="InterPro" id="IPR032806">
    <property type="entry name" value="YbfD_N"/>
</dbReference>
<evidence type="ECO:0000313" key="6">
    <source>
        <dbReference type="EMBL" id="AQZ52318.1"/>
    </source>
</evidence>
<proteinExistence type="predicted"/>
<geneLocation type="plasmid" evidence="8">
    <name>pMM170</name>
</geneLocation>
<feature type="domain" description="H repeat-associated protein N-terminal" evidence="2">
    <location>
        <begin position="7"/>
        <end position="90"/>
    </location>
</feature>